<reference evidence="1" key="1">
    <citation type="submission" date="2021-03" db="EMBL/GenBank/DDBJ databases">
        <title>Draft genome sequence of rust myrtle Austropuccinia psidii MF-1, a brazilian biotype.</title>
        <authorList>
            <person name="Quecine M.C."/>
            <person name="Pachon D.M.R."/>
            <person name="Bonatelli M.L."/>
            <person name="Correr F.H."/>
            <person name="Franceschini L.M."/>
            <person name="Leite T.F."/>
            <person name="Margarido G.R.A."/>
            <person name="Almeida C.A."/>
            <person name="Ferrarezi J.A."/>
            <person name="Labate C.A."/>
        </authorList>
    </citation>
    <scope>NUCLEOTIDE SEQUENCE</scope>
    <source>
        <strain evidence="1">MF-1</strain>
    </source>
</reference>
<dbReference type="AlphaFoldDB" id="A0A9Q3DXZ2"/>
<proteinExistence type="predicted"/>
<sequence length="98" mass="11322">MASLQEYQNYKTHQEAFRRMVGTFLSLVKSWNPCISPQVFFAMEVSSPCLPCVITKPVKKSSIPKRNQVPPPPILVEEKEEWEVSQALDSKLTRGWLW</sequence>
<accession>A0A9Q3DXZ2</accession>
<comment type="caution">
    <text evidence="1">The sequence shown here is derived from an EMBL/GenBank/DDBJ whole genome shotgun (WGS) entry which is preliminary data.</text>
</comment>
<evidence type="ECO:0000313" key="2">
    <source>
        <dbReference type="Proteomes" id="UP000765509"/>
    </source>
</evidence>
<name>A0A9Q3DXZ2_9BASI</name>
<dbReference type="Proteomes" id="UP000765509">
    <property type="component" value="Unassembled WGS sequence"/>
</dbReference>
<organism evidence="1 2">
    <name type="scientific">Austropuccinia psidii MF-1</name>
    <dbReference type="NCBI Taxonomy" id="1389203"/>
    <lineage>
        <taxon>Eukaryota</taxon>
        <taxon>Fungi</taxon>
        <taxon>Dikarya</taxon>
        <taxon>Basidiomycota</taxon>
        <taxon>Pucciniomycotina</taxon>
        <taxon>Pucciniomycetes</taxon>
        <taxon>Pucciniales</taxon>
        <taxon>Sphaerophragmiaceae</taxon>
        <taxon>Austropuccinia</taxon>
    </lineage>
</organism>
<gene>
    <name evidence="1" type="ORF">O181_047512</name>
</gene>
<keyword evidence="2" id="KW-1185">Reference proteome</keyword>
<evidence type="ECO:0000313" key="1">
    <source>
        <dbReference type="EMBL" id="MBW0507797.1"/>
    </source>
</evidence>
<dbReference type="EMBL" id="AVOT02019912">
    <property type="protein sequence ID" value="MBW0507797.1"/>
    <property type="molecule type" value="Genomic_DNA"/>
</dbReference>
<protein>
    <submittedName>
        <fullName evidence="1">Uncharacterized protein</fullName>
    </submittedName>
</protein>